<comment type="caution">
    <text evidence="1">The sequence shown here is derived from an EMBL/GenBank/DDBJ whole genome shotgun (WGS) entry which is preliminary data.</text>
</comment>
<evidence type="ECO:0000313" key="2">
    <source>
        <dbReference type="Proteomes" id="UP000438760"/>
    </source>
</evidence>
<name>A0A6I3LRZ7_9FLAO</name>
<dbReference type="Proteomes" id="UP000438760">
    <property type="component" value="Unassembled WGS sequence"/>
</dbReference>
<sequence length="408" mass="47249">MNYTIFYSWQSDLSNNHNRSFILNALEKASRIFSKDKKFNVDTVIDRDTYGLIGSPSIVESITGKIAKSDIFVCDISIINKEQGGRKTPNPNVLYELGYASAILGWERIIMIQNTAYGNIEDLPFDLRGRRILQYYLDETIESKTEEKDKLKNNLSNVFKTALRHYSSEYIAKEKNIWWGEWKNESKAKMKNGTLKIFRVASDSFFFNIDIYDGARTGEVFGKAKILTPNSAYAKINNFDDQYCELIFKRRLEGESWYIEIEESDACKEFHGFGTTFSGNYKHQSELVVDLNFIDEIDLNEITRLTGKYLDTFLNNFQQFGESENFDDDNFCVVSGGVKGLYTIMESILITDQKGNIWCAFIDADIDAIRYFSNNSMETKTMTKWIENIGNKNIVKNKDNNQYEEYSY</sequence>
<keyword evidence="2" id="KW-1185">Reference proteome</keyword>
<dbReference type="EMBL" id="WMJX01000099">
    <property type="protein sequence ID" value="MTG99481.1"/>
    <property type="molecule type" value="Genomic_DNA"/>
</dbReference>
<evidence type="ECO:0000313" key="1">
    <source>
        <dbReference type="EMBL" id="MTG99481.1"/>
    </source>
</evidence>
<accession>A0A6I3LRZ7</accession>
<gene>
    <name evidence="1" type="ORF">GJV76_15390</name>
</gene>
<proteinExistence type="predicted"/>
<dbReference type="RefSeq" id="WP_155093466.1">
    <property type="nucleotide sequence ID" value="NZ_WMJX01000099.1"/>
</dbReference>
<evidence type="ECO:0008006" key="3">
    <source>
        <dbReference type="Google" id="ProtNLM"/>
    </source>
</evidence>
<dbReference type="AlphaFoldDB" id="A0A6I3LRZ7"/>
<dbReference type="OrthoDB" id="8910972at2"/>
<organism evidence="1 2">
    <name type="scientific">Myroides albus</name>
    <dbReference type="NCBI Taxonomy" id="2562892"/>
    <lineage>
        <taxon>Bacteria</taxon>
        <taxon>Pseudomonadati</taxon>
        <taxon>Bacteroidota</taxon>
        <taxon>Flavobacteriia</taxon>
        <taxon>Flavobacteriales</taxon>
        <taxon>Flavobacteriaceae</taxon>
        <taxon>Myroides</taxon>
    </lineage>
</organism>
<reference evidence="1 2" key="1">
    <citation type="submission" date="2019-11" db="EMBL/GenBank/DDBJ databases">
        <title>Genome of Strain BIT-d1.</title>
        <authorList>
            <person name="Yang Y."/>
        </authorList>
    </citation>
    <scope>NUCLEOTIDE SEQUENCE [LARGE SCALE GENOMIC DNA]</scope>
    <source>
        <strain evidence="1 2">BIT-d1</strain>
    </source>
</reference>
<protein>
    <recommendedName>
        <fullName evidence="3">CD-NTase-associated protein 12/Pycsar effector protein TIR domain-containing protein</fullName>
    </recommendedName>
</protein>